<reference evidence="1 2" key="1">
    <citation type="submission" date="2009-02" db="EMBL/GenBank/DDBJ databases">
        <authorList>
            <person name="Fraser-Liggett C.M."/>
            <person name="Mongodin E.F."/>
            <person name="Casjens B."/>
            <person name="Dunn J."/>
            <person name="Luft B."/>
            <person name="Qiu W."/>
            <person name="Schutzer S."/>
            <person name="Sebastian Y."/>
        </authorList>
    </citation>
    <scope>NUCLEOTIDE SEQUENCE [LARGE SCALE GENOMIC DNA]</scope>
    <source>
        <strain evidence="1 2">VS116</strain>
        <plasmid evidence="1 2">VS116_cp26</plasmid>
    </source>
</reference>
<dbReference type="HOGENOM" id="CLU_3133000_0_0_12"/>
<gene>
    <name evidence="1" type="ORF">BVAVS116_B0019</name>
</gene>
<evidence type="ECO:0000313" key="2">
    <source>
        <dbReference type="Proteomes" id="UP000006163"/>
    </source>
</evidence>
<protein>
    <submittedName>
        <fullName evidence="1">Uncharacterized protein</fullName>
    </submittedName>
</protein>
<keyword evidence="1" id="KW-0614">Plasmid</keyword>
<geneLocation type="plasmid" evidence="1 2">
    <name>VS116_cp26</name>
</geneLocation>
<dbReference type="Proteomes" id="UP000006163">
    <property type="component" value="Plasmid VS116_cp26"/>
</dbReference>
<evidence type="ECO:0000313" key="1">
    <source>
        <dbReference type="EMBL" id="ACN52625.1"/>
    </source>
</evidence>
<dbReference type="AlphaFoldDB" id="C0R832"/>
<name>C0R832_BORVA</name>
<sequence length="49" mass="5869">MQTFILLFSINFKKFIENNKINKSQEIFLGFILTLFFPVTFLKQINLII</sequence>
<proteinExistence type="predicted"/>
<keyword evidence="2" id="KW-1185">Reference proteome</keyword>
<organism evidence="1 2">
    <name type="scientific">Borreliella valaisiana VS116</name>
    <dbReference type="NCBI Taxonomy" id="445987"/>
    <lineage>
        <taxon>Bacteria</taxon>
        <taxon>Pseudomonadati</taxon>
        <taxon>Spirochaetota</taxon>
        <taxon>Spirochaetia</taxon>
        <taxon>Spirochaetales</taxon>
        <taxon>Borreliaceae</taxon>
        <taxon>Borreliella</taxon>
    </lineage>
</organism>
<dbReference type="EMBL" id="CP001432">
    <property type="protein sequence ID" value="ACN52625.1"/>
    <property type="molecule type" value="Genomic_DNA"/>
</dbReference>
<accession>C0R832</accession>